<dbReference type="OrthoDB" id="7581972at2759"/>
<keyword evidence="8" id="KW-0539">Nucleus</keyword>
<feature type="transmembrane region" description="Helical" evidence="11">
    <location>
        <begin position="419"/>
        <end position="441"/>
    </location>
</feature>
<keyword evidence="2" id="KW-0479">Metal-binding</keyword>
<feature type="compositionally biased region" description="Basic and acidic residues" evidence="10">
    <location>
        <begin position="356"/>
        <end position="369"/>
    </location>
</feature>
<feature type="transmembrane region" description="Helical" evidence="11">
    <location>
        <begin position="61"/>
        <end position="78"/>
    </location>
</feature>
<dbReference type="GO" id="GO:0005634">
    <property type="term" value="C:nucleus"/>
    <property type="evidence" value="ECO:0007669"/>
    <property type="project" value="UniProtKB-SubCell"/>
</dbReference>
<name>A0A6H5IED0_9HYME</name>
<dbReference type="PROSITE" id="PS50157">
    <property type="entry name" value="ZINC_FINGER_C2H2_2"/>
    <property type="match status" value="1"/>
</dbReference>
<keyword evidence="11" id="KW-0472">Membrane</keyword>
<keyword evidence="5" id="KW-0862">Zinc</keyword>
<keyword evidence="11" id="KW-1133">Transmembrane helix</keyword>
<evidence type="ECO:0000256" key="3">
    <source>
        <dbReference type="ARBA" id="ARBA00022737"/>
    </source>
</evidence>
<keyword evidence="7" id="KW-0804">Transcription</keyword>
<dbReference type="AlphaFoldDB" id="A0A6H5IED0"/>
<evidence type="ECO:0000256" key="1">
    <source>
        <dbReference type="ARBA" id="ARBA00004123"/>
    </source>
</evidence>
<protein>
    <recommendedName>
        <fullName evidence="12">C2H2-type domain-containing protein</fullName>
    </recommendedName>
</protein>
<dbReference type="PANTHER" id="PTHR47772">
    <property type="entry name" value="ZINC FINGER PROTEIN 200"/>
    <property type="match status" value="1"/>
</dbReference>
<dbReference type="EMBL" id="CADCXV010000702">
    <property type="protein sequence ID" value="CAB0033190.1"/>
    <property type="molecule type" value="Genomic_DNA"/>
</dbReference>
<keyword evidence="6" id="KW-0805">Transcription regulation</keyword>
<keyword evidence="11" id="KW-0812">Transmembrane</keyword>
<dbReference type="GO" id="GO:0008270">
    <property type="term" value="F:zinc ion binding"/>
    <property type="evidence" value="ECO:0007669"/>
    <property type="project" value="UniProtKB-KW"/>
</dbReference>
<sequence>MSTRISWECDNATKSTAEESLQGGPAKPFPCAPDKFCFYCCCNPQCCFVIQRKPPKHFWEAWYVWLSIALLAVIVLSAECQEPNLHCKPPSGFCGAVNAREKKINKRKMELSFTKKAVCAPVCGGYYSIAQRQYYRESERVHGAVCAWSKEERRFGCISAYPNRYGERQKVLLLLLLLPLNNEVHVRSKSFDCVLCHKSFGRKQHLKNHVNAVHDRNKPFECEICRKSFGQKTRKCVCTSKACRESGAKICRTRYSCYTEHIYYNNEDMNEEERGVGGPTVKTTRGCTEGASPLLCEARSWNSAASTNGHPRTTDDSESSSLLSAKDNRRRALADSWPKLICCDTRDYCNNDTDDEARHGHNYDTRRDSLNLQEDDDDDKRADPTATHGQMQPASGAARLPNVASSSNAFQLDDVRQRLFVAALILSIAALFSVCAAYYVVTRPPLAHATHPENKSTCAFRATRINGAASRLGTATVSTLSRLQRKQFTYNIYVRALCSRKRRYLNLPRIF</sequence>
<proteinExistence type="predicted"/>
<feature type="region of interest" description="Disordered" evidence="10">
    <location>
        <begin position="353"/>
        <end position="400"/>
    </location>
</feature>
<dbReference type="Gene3D" id="3.30.160.60">
    <property type="entry name" value="Classic Zinc Finger"/>
    <property type="match status" value="1"/>
</dbReference>
<dbReference type="PROSITE" id="PS00028">
    <property type="entry name" value="ZINC_FINGER_C2H2_1"/>
    <property type="match status" value="1"/>
</dbReference>
<evidence type="ECO:0000259" key="12">
    <source>
        <dbReference type="PROSITE" id="PS50157"/>
    </source>
</evidence>
<dbReference type="Proteomes" id="UP000479190">
    <property type="component" value="Unassembled WGS sequence"/>
</dbReference>
<dbReference type="InterPro" id="IPR050636">
    <property type="entry name" value="C2H2-ZF_domain-containing"/>
</dbReference>
<evidence type="ECO:0000313" key="14">
    <source>
        <dbReference type="Proteomes" id="UP000479190"/>
    </source>
</evidence>
<keyword evidence="4 9" id="KW-0863">Zinc-finger</keyword>
<evidence type="ECO:0000313" key="13">
    <source>
        <dbReference type="EMBL" id="CAB0033190.1"/>
    </source>
</evidence>
<evidence type="ECO:0000256" key="9">
    <source>
        <dbReference type="PROSITE-ProRule" id="PRU00042"/>
    </source>
</evidence>
<evidence type="ECO:0000256" key="2">
    <source>
        <dbReference type="ARBA" id="ARBA00022723"/>
    </source>
</evidence>
<feature type="domain" description="C2H2-type" evidence="12">
    <location>
        <begin position="191"/>
        <end position="219"/>
    </location>
</feature>
<dbReference type="SUPFAM" id="SSF57667">
    <property type="entry name" value="beta-beta-alpha zinc fingers"/>
    <property type="match status" value="1"/>
</dbReference>
<evidence type="ECO:0000256" key="4">
    <source>
        <dbReference type="ARBA" id="ARBA00022771"/>
    </source>
</evidence>
<comment type="subcellular location">
    <subcellularLocation>
        <location evidence="1">Nucleus</location>
    </subcellularLocation>
</comment>
<evidence type="ECO:0000256" key="5">
    <source>
        <dbReference type="ARBA" id="ARBA00022833"/>
    </source>
</evidence>
<organism evidence="13 14">
    <name type="scientific">Trichogramma brassicae</name>
    <dbReference type="NCBI Taxonomy" id="86971"/>
    <lineage>
        <taxon>Eukaryota</taxon>
        <taxon>Metazoa</taxon>
        <taxon>Ecdysozoa</taxon>
        <taxon>Arthropoda</taxon>
        <taxon>Hexapoda</taxon>
        <taxon>Insecta</taxon>
        <taxon>Pterygota</taxon>
        <taxon>Neoptera</taxon>
        <taxon>Endopterygota</taxon>
        <taxon>Hymenoptera</taxon>
        <taxon>Apocrita</taxon>
        <taxon>Proctotrupomorpha</taxon>
        <taxon>Chalcidoidea</taxon>
        <taxon>Trichogrammatidae</taxon>
        <taxon>Trichogramma</taxon>
    </lineage>
</organism>
<evidence type="ECO:0000256" key="11">
    <source>
        <dbReference type="SAM" id="Phobius"/>
    </source>
</evidence>
<gene>
    <name evidence="13" type="ORF">TBRA_LOCUS5109</name>
</gene>
<keyword evidence="3" id="KW-0677">Repeat</keyword>
<dbReference type="PANTHER" id="PTHR47772:SF13">
    <property type="entry name" value="GASTRULA ZINC FINGER PROTEIN XLCGF49.1-LIKE-RELATED"/>
    <property type="match status" value="1"/>
</dbReference>
<evidence type="ECO:0000256" key="10">
    <source>
        <dbReference type="SAM" id="MobiDB-lite"/>
    </source>
</evidence>
<accession>A0A6H5IED0</accession>
<dbReference type="InterPro" id="IPR013087">
    <property type="entry name" value="Znf_C2H2_type"/>
</dbReference>
<evidence type="ECO:0000256" key="6">
    <source>
        <dbReference type="ARBA" id="ARBA00023015"/>
    </source>
</evidence>
<keyword evidence="14" id="KW-1185">Reference proteome</keyword>
<feature type="region of interest" description="Disordered" evidence="10">
    <location>
        <begin position="304"/>
        <end position="325"/>
    </location>
</feature>
<dbReference type="InterPro" id="IPR036236">
    <property type="entry name" value="Znf_C2H2_sf"/>
</dbReference>
<evidence type="ECO:0000256" key="8">
    <source>
        <dbReference type="ARBA" id="ARBA00023242"/>
    </source>
</evidence>
<reference evidence="13 14" key="1">
    <citation type="submission" date="2020-02" db="EMBL/GenBank/DDBJ databases">
        <authorList>
            <person name="Ferguson B K."/>
        </authorList>
    </citation>
    <scope>NUCLEOTIDE SEQUENCE [LARGE SCALE GENOMIC DNA]</scope>
</reference>
<evidence type="ECO:0000256" key="7">
    <source>
        <dbReference type="ARBA" id="ARBA00023163"/>
    </source>
</evidence>